<dbReference type="PANTHER" id="PTHR30532">
    <property type="entry name" value="IRON III DICITRATE-BINDING PERIPLASMIC PROTEIN"/>
    <property type="match status" value="1"/>
</dbReference>
<keyword evidence="7" id="KW-1185">Reference proteome</keyword>
<dbReference type="GO" id="GO:1901678">
    <property type="term" value="P:iron coordination entity transport"/>
    <property type="evidence" value="ECO:0007669"/>
    <property type="project" value="UniProtKB-ARBA"/>
</dbReference>
<sequence length="285" mass="32243">MTFEFKHDLGTTDLPEDIHSAVALEFSFVDAFVALNIDVKGIADDNDSSNLISPIKEAVGKYRSVGTRIDPDFESIRSASPQLIIGDVDRHQDIYNELSEIAPTILFRSFDAGYQETLEIFQRIGTAVNKSKEAKERLDKHNELINDFNKQIDIDKNKETLAAVVSEQGITAHSNKTYVGELLSKLGFNNALSENIADKLPAYRESNYLEMSYEQLAEVNPERLIIMIDENNDEDLNKLQNSNQWDQLDAVKNNTVHFVNRDEWSKLRGLFASEDIAKTLANLKE</sequence>
<gene>
    <name evidence="6" type="ORF">SCO02_17620</name>
</gene>
<organism evidence="6 7">
    <name type="scientific">Staphylococcus ureilyticus</name>
    <name type="common">Staphylococcus cohnii subsp. urealyticus</name>
    <dbReference type="NCBI Taxonomy" id="94138"/>
    <lineage>
        <taxon>Bacteria</taxon>
        <taxon>Bacillati</taxon>
        <taxon>Bacillota</taxon>
        <taxon>Bacilli</taxon>
        <taxon>Bacillales</taxon>
        <taxon>Staphylococcaceae</taxon>
        <taxon>Staphylococcus</taxon>
        <taxon>Staphylococcus cohnii species complex</taxon>
    </lineage>
</organism>
<dbReference type="RefSeq" id="WP_073344420.1">
    <property type="nucleotide sequence ID" value="NZ_BKAW01000008.1"/>
</dbReference>
<comment type="caution">
    <text evidence="6">The sequence shown here is derived from an EMBL/GenBank/DDBJ whole genome shotgun (WGS) entry which is preliminary data.</text>
</comment>
<dbReference type="PROSITE" id="PS50983">
    <property type="entry name" value="FE_B12_PBP"/>
    <property type="match status" value="1"/>
</dbReference>
<proteinExistence type="inferred from homology"/>
<keyword evidence="4" id="KW-0732">Signal</keyword>
<evidence type="ECO:0000256" key="4">
    <source>
        <dbReference type="ARBA" id="ARBA00022729"/>
    </source>
</evidence>
<evidence type="ECO:0000256" key="2">
    <source>
        <dbReference type="ARBA" id="ARBA00008814"/>
    </source>
</evidence>
<dbReference type="AlphaFoldDB" id="A0AB34AIZ7"/>
<dbReference type="InterPro" id="IPR002491">
    <property type="entry name" value="ABC_transptr_periplasmic_BD"/>
</dbReference>
<dbReference type="PANTHER" id="PTHR30532:SF29">
    <property type="entry name" value="FE(3+) DICITRATE-BINDING PERIPLASMIC PROTEIN"/>
    <property type="match status" value="1"/>
</dbReference>
<comment type="subcellular location">
    <subcellularLocation>
        <location evidence="1">Cell envelope</location>
    </subcellularLocation>
</comment>
<dbReference type="SUPFAM" id="SSF53807">
    <property type="entry name" value="Helical backbone' metal receptor"/>
    <property type="match status" value="1"/>
</dbReference>
<evidence type="ECO:0000256" key="3">
    <source>
        <dbReference type="ARBA" id="ARBA00022448"/>
    </source>
</evidence>
<evidence type="ECO:0000313" key="7">
    <source>
        <dbReference type="Proteomes" id="UP000321839"/>
    </source>
</evidence>
<dbReference type="CDD" id="cd01146">
    <property type="entry name" value="FhuD"/>
    <property type="match status" value="1"/>
</dbReference>
<dbReference type="Pfam" id="PF01497">
    <property type="entry name" value="Peripla_BP_2"/>
    <property type="match status" value="1"/>
</dbReference>
<evidence type="ECO:0000256" key="1">
    <source>
        <dbReference type="ARBA" id="ARBA00004196"/>
    </source>
</evidence>
<accession>A0AB34AIZ7</accession>
<dbReference type="InterPro" id="IPR051313">
    <property type="entry name" value="Bact_iron-sidero_bind"/>
</dbReference>
<protein>
    <submittedName>
        <fullName evidence="6">Iron citrate ABC transporter substrate-binding protein</fullName>
    </submittedName>
</protein>
<name>A0AB34AIZ7_STAUR</name>
<reference evidence="6 7" key="1">
    <citation type="submission" date="2019-07" db="EMBL/GenBank/DDBJ databases">
        <title>Whole genome shotgun sequence of Staphylococcus cohnii subsp. urealyticus NBRC 109766.</title>
        <authorList>
            <person name="Hosoyama A."/>
            <person name="Uohara A."/>
            <person name="Ohji S."/>
            <person name="Ichikawa N."/>
        </authorList>
    </citation>
    <scope>NUCLEOTIDE SEQUENCE [LARGE SCALE GENOMIC DNA]</scope>
    <source>
        <strain evidence="6 7">NBRC 109766</strain>
    </source>
</reference>
<comment type="similarity">
    <text evidence="2">Belongs to the bacterial solute-binding protein 8 family.</text>
</comment>
<feature type="domain" description="Fe/B12 periplasmic-binding" evidence="5">
    <location>
        <begin position="20"/>
        <end position="285"/>
    </location>
</feature>
<dbReference type="GO" id="GO:0030288">
    <property type="term" value="C:outer membrane-bounded periplasmic space"/>
    <property type="evidence" value="ECO:0007669"/>
    <property type="project" value="TreeGrafter"/>
</dbReference>
<evidence type="ECO:0000259" key="5">
    <source>
        <dbReference type="PROSITE" id="PS50983"/>
    </source>
</evidence>
<evidence type="ECO:0000313" key="6">
    <source>
        <dbReference type="EMBL" id="GEQ03321.1"/>
    </source>
</evidence>
<dbReference type="EMBL" id="BKAW01000008">
    <property type="protein sequence ID" value="GEQ03321.1"/>
    <property type="molecule type" value="Genomic_DNA"/>
</dbReference>
<keyword evidence="3" id="KW-0813">Transport</keyword>
<dbReference type="Proteomes" id="UP000321839">
    <property type="component" value="Unassembled WGS sequence"/>
</dbReference>
<dbReference type="Gene3D" id="3.40.50.1980">
    <property type="entry name" value="Nitrogenase molybdenum iron protein domain"/>
    <property type="match status" value="2"/>
</dbReference>